<sequence length="45" mass="4684">MSGAARLRILPPQEPWEGDMRRRQGLAALALLAMAPGLALAQGAG</sequence>
<dbReference type="EMBL" id="CADCTD010000117">
    <property type="protein sequence ID" value="CAA9260354.1"/>
    <property type="molecule type" value="Genomic_DNA"/>
</dbReference>
<feature type="transmembrane region" description="Helical" evidence="1">
    <location>
        <begin position="26"/>
        <end position="44"/>
    </location>
</feature>
<name>A0A6J4IS08_9PROT</name>
<gene>
    <name evidence="2" type="ORF">AVDCRST_MAG27-2538</name>
</gene>
<dbReference type="AlphaFoldDB" id="A0A6J4IS08"/>
<accession>A0A6J4IS08</accession>
<feature type="non-terminal residue" evidence="2">
    <location>
        <position position="45"/>
    </location>
</feature>
<organism evidence="2">
    <name type="scientific">uncultured Craurococcus sp</name>
    <dbReference type="NCBI Taxonomy" id="1135998"/>
    <lineage>
        <taxon>Bacteria</taxon>
        <taxon>Pseudomonadati</taxon>
        <taxon>Pseudomonadota</taxon>
        <taxon>Alphaproteobacteria</taxon>
        <taxon>Acetobacterales</taxon>
        <taxon>Acetobacteraceae</taxon>
        <taxon>Craurococcus</taxon>
        <taxon>environmental samples</taxon>
    </lineage>
</organism>
<keyword evidence="1" id="KW-1133">Transmembrane helix</keyword>
<proteinExistence type="predicted"/>
<evidence type="ECO:0000313" key="2">
    <source>
        <dbReference type="EMBL" id="CAA9260354.1"/>
    </source>
</evidence>
<keyword evidence="1" id="KW-0812">Transmembrane</keyword>
<keyword evidence="1" id="KW-0472">Membrane</keyword>
<protein>
    <submittedName>
        <fullName evidence="2">Uncharacterized protein</fullName>
    </submittedName>
</protein>
<evidence type="ECO:0000256" key="1">
    <source>
        <dbReference type="SAM" id="Phobius"/>
    </source>
</evidence>
<reference evidence="2" key="1">
    <citation type="submission" date="2020-02" db="EMBL/GenBank/DDBJ databases">
        <authorList>
            <person name="Meier V. D."/>
        </authorList>
    </citation>
    <scope>NUCLEOTIDE SEQUENCE</scope>
    <source>
        <strain evidence="2">AVDCRST_MAG27</strain>
    </source>
</reference>